<protein>
    <submittedName>
        <fullName evidence="1">Uncharacterized protein</fullName>
    </submittedName>
</protein>
<sequence>MFLFPISDSKVHTCGVCINVFFCQNLLSAYCSLTGRRRQPGEEDDRGKERVRGKADQHFLDRVRGGDGRRGAGEEVQAG</sequence>
<dbReference type="Proteomes" id="UP000823749">
    <property type="component" value="Chromosome 2"/>
</dbReference>
<dbReference type="EMBL" id="JACTNZ010000002">
    <property type="protein sequence ID" value="KAG5562205.1"/>
    <property type="molecule type" value="Genomic_DNA"/>
</dbReference>
<name>A0AAV6LBX1_9ERIC</name>
<organism evidence="1 2">
    <name type="scientific">Rhododendron griersonianum</name>
    <dbReference type="NCBI Taxonomy" id="479676"/>
    <lineage>
        <taxon>Eukaryota</taxon>
        <taxon>Viridiplantae</taxon>
        <taxon>Streptophyta</taxon>
        <taxon>Embryophyta</taxon>
        <taxon>Tracheophyta</taxon>
        <taxon>Spermatophyta</taxon>
        <taxon>Magnoliopsida</taxon>
        <taxon>eudicotyledons</taxon>
        <taxon>Gunneridae</taxon>
        <taxon>Pentapetalae</taxon>
        <taxon>asterids</taxon>
        <taxon>Ericales</taxon>
        <taxon>Ericaceae</taxon>
        <taxon>Ericoideae</taxon>
        <taxon>Rhodoreae</taxon>
        <taxon>Rhododendron</taxon>
    </lineage>
</organism>
<keyword evidence="2" id="KW-1185">Reference proteome</keyword>
<accession>A0AAV6LBX1</accession>
<comment type="caution">
    <text evidence="1">The sequence shown here is derived from an EMBL/GenBank/DDBJ whole genome shotgun (WGS) entry which is preliminary data.</text>
</comment>
<evidence type="ECO:0000313" key="1">
    <source>
        <dbReference type="EMBL" id="KAG5562205.1"/>
    </source>
</evidence>
<gene>
    <name evidence="1" type="ORF">RHGRI_005067</name>
</gene>
<reference evidence="1" key="1">
    <citation type="submission" date="2020-08" db="EMBL/GenBank/DDBJ databases">
        <title>Plant Genome Project.</title>
        <authorList>
            <person name="Zhang R.-G."/>
        </authorList>
    </citation>
    <scope>NUCLEOTIDE SEQUENCE</scope>
    <source>
        <strain evidence="1">WSP0</strain>
        <tissue evidence="1">Leaf</tissue>
    </source>
</reference>
<dbReference type="AlphaFoldDB" id="A0AAV6LBX1"/>
<proteinExistence type="predicted"/>
<evidence type="ECO:0000313" key="2">
    <source>
        <dbReference type="Proteomes" id="UP000823749"/>
    </source>
</evidence>